<organism evidence="1 2">
    <name type="scientific">Botrytis galanthina</name>
    <dbReference type="NCBI Taxonomy" id="278940"/>
    <lineage>
        <taxon>Eukaryota</taxon>
        <taxon>Fungi</taxon>
        <taxon>Dikarya</taxon>
        <taxon>Ascomycota</taxon>
        <taxon>Pezizomycotina</taxon>
        <taxon>Leotiomycetes</taxon>
        <taxon>Helotiales</taxon>
        <taxon>Sclerotiniaceae</taxon>
        <taxon>Botrytis</taxon>
    </lineage>
</organism>
<protein>
    <submittedName>
        <fullName evidence="1">Uncharacterized protein</fullName>
    </submittedName>
</protein>
<accession>A0A4S8RBB6</accession>
<dbReference type="OrthoDB" id="10576565at2759"/>
<dbReference type="AlphaFoldDB" id="A0A4S8RBB6"/>
<keyword evidence="2" id="KW-1185">Reference proteome</keyword>
<evidence type="ECO:0000313" key="2">
    <source>
        <dbReference type="Proteomes" id="UP000308671"/>
    </source>
</evidence>
<reference evidence="1 2" key="1">
    <citation type="submission" date="2017-12" db="EMBL/GenBank/DDBJ databases">
        <title>Comparative genomics of Botrytis spp.</title>
        <authorList>
            <person name="Valero-Jimenez C.A."/>
            <person name="Tapia P."/>
            <person name="Veloso J."/>
            <person name="Silva-Moreno E."/>
            <person name="Staats M."/>
            <person name="Valdes J.H."/>
            <person name="Van Kan J.A.L."/>
        </authorList>
    </citation>
    <scope>NUCLEOTIDE SEQUENCE [LARGE SCALE GENOMIC DNA]</scope>
    <source>
        <strain evidence="1 2">MUCL435</strain>
    </source>
</reference>
<proteinExistence type="predicted"/>
<evidence type="ECO:0000313" key="1">
    <source>
        <dbReference type="EMBL" id="THV55050.1"/>
    </source>
</evidence>
<dbReference type="Proteomes" id="UP000308671">
    <property type="component" value="Unassembled WGS sequence"/>
</dbReference>
<comment type="caution">
    <text evidence="1">The sequence shown here is derived from an EMBL/GenBank/DDBJ whole genome shotgun (WGS) entry which is preliminary data.</text>
</comment>
<name>A0A4S8RBB6_9HELO</name>
<sequence length="180" mass="20039">MPQDIDEDENREEESEEDLVDVVDEVVEPVRAGIRDEDEDLVVDVEVEVVDDFVITNAREELVEVLINNRAVEVLAVDVEDEEEDKRVEDLVVNIVGVETLLVDVEVEEGGGKVEDLTVDVEDEMVEGLVVEVARGDVDEVIINAGREADEVVEPKKKIELALAQNKVKGSICVVKYLPF</sequence>
<dbReference type="EMBL" id="PQXL01000015">
    <property type="protein sequence ID" value="THV55050.1"/>
    <property type="molecule type" value="Genomic_DNA"/>
</dbReference>
<gene>
    <name evidence="1" type="ORF">BGAL_0015g00360</name>
</gene>